<feature type="domain" description="C1q" evidence="3">
    <location>
        <begin position="104"/>
        <end position="218"/>
    </location>
</feature>
<dbReference type="InterPro" id="IPR000884">
    <property type="entry name" value="TSP1_rpt"/>
</dbReference>
<dbReference type="Gene3D" id="2.60.120.40">
    <property type="match status" value="1"/>
</dbReference>
<keyword evidence="2" id="KW-0964">Secreted</keyword>
<sequence>MAATTAKERNNTLNSACQVHVLQAGLDGHSGQVVAHLAILAFNKAMHHGPWNQWENWSSCSSSCGTGLKQRARQCVNSNHESSNNCFGTPVQKDVCTHNCSVDHGKEQSAFLANYVQNGNSTGTLLFANVMLNKGNDYNNNAGAFTCRIPGLYFFSVTLTKKADVDIYYITCYLQVNGQNKLHIYADPNGALTEKGSYSGTTSGTFHLNQNDTVQMDL</sequence>
<dbReference type="InterPro" id="IPR050392">
    <property type="entry name" value="Collagen/C1q_domain"/>
</dbReference>
<dbReference type="Pfam" id="PF00090">
    <property type="entry name" value="TSP_1"/>
    <property type="match status" value="1"/>
</dbReference>
<dbReference type="Proteomes" id="UP001164746">
    <property type="component" value="Chromosome 6"/>
</dbReference>
<dbReference type="InterPro" id="IPR036383">
    <property type="entry name" value="TSP1_rpt_sf"/>
</dbReference>
<keyword evidence="5" id="KW-1185">Reference proteome</keyword>
<dbReference type="PROSITE" id="PS50871">
    <property type="entry name" value="C1Q"/>
    <property type="match status" value="1"/>
</dbReference>
<dbReference type="EMBL" id="CP111017">
    <property type="protein sequence ID" value="WAR08192.1"/>
    <property type="molecule type" value="Genomic_DNA"/>
</dbReference>
<evidence type="ECO:0000259" key="3">
    <source>
        <dbReference type="PROSITE" id="PS50871"/>
    </source>
</evidence>
<gene>
    <name evidence="4" type="ORF">MAR_018150</name>
</gene>
<comment type="subcellular location">
    <subcellularLocation>
        <location evidence="1">Secreted</location>
    </subcellularLocation>
</comment>
<dbReference type="PROSITE" id="PS50092">
    <property type="entry name" value="TSP1"/>
    <property type="match status" value="1"/>
</dbReference>
<dbReference type="InterPro" id="IPR008983">
    <property type="entry name" value="Tumour_necrosis_fac-like_dom"/>
</dbReference>
<protein>
    <submittedName>
        <fullName evidence="4">HMCN1-like protein</fullName>
    </submittedName>
</protein>
<evidence type="ECO:0000313" key="5">
    <source>
        <dbReference type="Proteomes" id="UP001164746"/>
    </source>
</evidence>
<dbReference type="PANTHER" id="PTHR15427">
    <property type="entry name" value="EMILIN ELASTIN MICROFIBRIL INTERFACE-LOCATED PROTEIN ELASTIN MICROFIBRIL INTERFACER"/>
    <property type="match status" value="1"/>
</dbReference>
<dbReference type="InterPro" id="IPR001073">
    <property type="entry name" value="C1q_dom"/>
</dbReference>
<dbReference type="SMART" id="SM00209">
    <property type="entry name" value="TSP1"/>
    <property type="match status" value="1"/>
</dbReference>
<proteinExistence type="predicted"/>
<evidence type="ECO:0000256" key="2">
    <source>
        <dbReference type="ARBA" id="ARBA00022525"/>
    </source>
</evidence>
<accession>A0ABY7EGX3</accession>
<reference evidence="4" key="1">
    <citation type="submission" date="2022-11" db="EMBL/GenBank/DDBJ databases">
        <title>Centuries of genome instability and evolution in soft-shell clam transmissible cancer (bioRxiv).</title>
        <authorList>
            <person name="Hart S.F.M."/>
            <person name="Yonemitsu M.A."/>
            <person name="Giersch R.M."/>
            <person name="Beal B.F."/>
            <person name="Arriagada G."/>
            <person name="Davis B.W."/>
            <person name="Ostrander E.A."/>
            <person name="Goff S.P."/>
            <person name="Metzger M.J."/>
        </authorList>
    </citation>
    <scope>NUCLEOTIDE SEQUENCE</scope>
    <source>
        <strain evidence="4">MELC-2E11</strain>
        <tissue evidence="4">Siphon/mantle</tissue>
    </source>
</reference>
<organism evidence="4 5">
    <name type="scientific">Mya arenaria</name>
    <name type="common">Soft-shell clam</name>
    <dbReference type="NCBI Taxonomy" id="6604"/>
    <lineage>
        <taxon>Eukaryota</taxon>
        <taxon>Metazoa</taxon>
        <taxon>Spiralia</taxon>
        <taxon>Lophotrochozoa</taxon>
        <taxon>Mollusca</taxon>
        <taxon>Bivalvia</taxon>
        <taxon>Autobranchia</taxon>
        <taxon>Heteroconchia</taxon>
        <taxon>Euheterodonta</taxon>
        <taxon>Imparidentia</taxon>
        <taxon>Neoheterodontei</taxon>
        <taxon>Myida</taxon>
        <taxon>Myoidea</taxon>
        <taxon>Myidae</taxon>
        <taxon>Mya</taxon>
    </lineage>
</organism>
<name>A0ABY7EGX3_MYAAR</name>
<dbReference type="SUPFAM" id="SSF49842">
    <property type="entry name" value="TNF-like"/>
    <property type="match status" value="1"/>
</dbReference>
<dbReference type="Pfam" id="PF00386">
    <property type="entry name" value="C1q"/>
    <property type="match status" value="1"/>
</dbReference>
<dbReference type="PRINTS" id="PR00007">
    <property type="entry name" value="COMPLEMNTC1Q"/>
</dbReference>
<dbReference type="PANTHER" id="PTHR15427:SF33">
    <property type="entry name" value="COLLAGEN IV NC1 DOMAIN-CONTAINING PROTEIN"/>
    <property type="match status" value="1"/>
</dbReference>
<dbReference type="Gene3D" id="2.20.100.10">
    <property type="entry name" value="Thrombospondin type-1 (TSP1) repeat"/>
    <property type="match status" value="1"/>
</dbReference>
<dbReference type="SUPFAM" id="SSF82895">
    <property type="entry name" value="TSP-1 type 1 repeat"/>
    <property type="match status" value="1"/>
</dbReference>
<evidence type="ECO:0000256" key="1">
    <source>
        <dbReference type="ARBA" id="ARBA00004613"/>
    </source>
</evidence>
<evidence type="ECO:0000313" key="4">
    <source>
        <dbReference type="EMBL" id="WAR08192.1"/>
    </source>
</evidence>